<dbReference type="PANTHER" id="PTHR47236">
    <property type="entry name" value="GENE, 32742-RELATED-RELATED"/>
    <property type="match status" value="1"/>
</dbReference>
<name>A0A9Q1FVG4_SYNKA</name>
<dbReference type="OrthoDB" id="439917at2759"/>
<protein>
    <submittedName>
        <fullName evidence="3">Uncharacterized protein</fullName>
    </submittedName>
</protein>
<comment type="caution">
    <text evidence="3">The sequence shown here is derived from an EMBL/GenBank/DDBJ whole genome shotgun (WGS) entry which is preliminary data.</text>
</comment>
<feature type="transmembrane region" description="Helical" evidence="2">
    <location>
        <begin position="482"/>
        <end position="506"/>
    </location>
</feature>
<organism evidence="3 4">
    <name type="scientific">Synaphobranchus kaupii</name>
    <name type="common">Kaup's arrowtooth eel</name>
    <dbReference type="NCBI Taxonomy" id="118154"/>
    <lineage>
        <taxon>Eukaryota</taxon>
        <taxon>Metazoa</taxon>
        <taxon>Chordata</taxon>
        <taxon>Craniata</taxon>
        <taxon>Vertebrata</taxon>
        <taxon>Euteleostomi</taxon>
        <taxon>Actinopterygii</taxon>
        <taxon>Neopterygii</taxon>
        <taxon>Teleostei</taxon>
        <taxon>Anguilliformes</taxon>
        <taxon>Synaphobranchidae</taxon>
        <taxon>Synaphobranchus</taxon>
    </lineage>
</organism>
<gene>
    <name evidence="3" type="ORF">SKAU_G00082850</name>
</gene>
<dbReference type="SMART" id="SM01411">
    <property type="entry name" value="Ephrin_rec_like"/>
    <property type="match status" value="1"/>
</dbReference>
<evidence type="ECO:0000313" key="3">
    <source>
        <dbReference type="EMBL" id="KAJ8368257.1"/>
    </source>
</evidence>
<keyword evidence="2" id="KW-1133">Transmembrane helix</keyword>
<feature type="region of interest" description="Disordered" evidence="1">
    <location>
        <begin position="1423"/>
        <end position="1477"/>
    </location>
</feature>
<feature type="compositionally biased region" description="Polar residues" evidence="1">
    <location>
        <begin position="1442"/>
        <end position="1468"/>
    </location>
</feature>
<dbReference type="EMBL" id="JAINUF010000003">
    <property type="protein sequence ID" value="KAJ8368257.1"/>
    <property type="molecule type" value="Genomic_DNA"/>
</dbReference>
<keyword evidence="2" id="KW-0472">Membrane</keyword>
<accession>A0A9Q1FVG4</accession>
<sequence length="1782" mass="195754">MDIRNTQSSKEDAVARDTGSMQGKAGCCRATLLLWLYPSVLYLPGGESSAPKAPDIAEPPLCKPGHYCPEGGSGPVPCPRGTFGAGLTSTSVERCTSCPPHHFGPRPGLAACLPCGPRAQQPLPGQDRCVCPGEGQGFQVSDGQCPCVLGYRATGEEGVCMRRVYEICRDGQARTQYGTCLQPEQWSQHCSVQVCSSPEDYAGYDGALGLCLCRGPAADTECAGWCRSRAAQPLLLVCDRQLKLIHSGSQISVSGSPLGMTLSHWDSQGTLQCGGHLNFSRSVYVVQTDEHGFFGMLSLVSADVQRLLLENSQVTYSPKRLSDTHGSLSHPGDEVTEEDESHWSRRGGSKNRNSTLAGILNPTTCLQYGDILLFTVSREHYPQYDIENLYNTNAGYDWGSFRHLAEEMAQARKPPVQFPVIFTEPGVYTLRLSSNHYKHMYVKVMPPGGQCYEVGPFFPTGPHHLTRLGIAKRRHLLLQPDWLVIGGLLVGSVGILSMCITFLILFREYGWPEKVPVRVRYRTLQLRYSLEDYSSKGSQVMAVKKHHRSLQAGGTEGLTQPVITPDEFWDYEQQVDLEAFSTNTFYDILLKHSVSVTTRLSQLRGEVKELYQRVLGKVGALHFGQRAVGGGEKEGYEDLRREVEKELARRRALAAQLGQLLDSQLQMLRAELRSQKEVHRDFGARLREALRLLDHISGGPVSSHGQLWDKHHQHVLQRVSVLAEQMMDLASRDCQRQGAWAVLGEGTGARMLCPKRGVAMSRTEILAPDGTVRVCGAVHVDSCTGLILPNPGTHMRLASGHSMPVPPDFFLHPETGRLLPVAGNVGYDPASSTLVVTVDSSRGAAGKWDSPLLPFVPYPSSHHADPPVTSRLRGLRQGQRMVLGGAHPVQIGSPFLDPHTGNLVLTTGVCLDHSTGKVVPVGGLLLAESFLEPLSGRLVHVGGASPRGGKLVPHAGGFQALLDAQTLGARVRTARLLRGSEDDAAVEPGGVRASATEVEQAWRSGQHCLLQLIGRLETLLEWVWGIAEDGGTQGLIQFPGSELTLPALLGLEYPDPGGSGLKVPVLGAELDLATGRSIPLAGTMEDAEGRGLVPIRIGARTVDPVTGTVETVVGARLDVLRQTVVPVTVSYSLTGRENFDKAQVDALQKEWCVRSAYWTQQRQKEEDLLTEVDRSVQRCFYAAVQSGAALDEWAEKERQLRGRVAELHEEAQAEAQRRAAQRAGLTSLLPPHVLLLLTRDDDLEWEQHCWWWEELGAGLDRVGAGVERLQQEWDRRTARRKEGLTVQHCAVREAACAGTAARFRELWDELNSRQAELEAALTAQLCLREHCQLRADTAQAVLLGSFWYKDFGLPELRGCRNPDKAMRVTQHRVLSVLKRLIQLLEENKQRDISLSTHCWPSSGASAKQTFGLEADSQAWTTSVPAVKGTSAQSEEDPGGGVQSQDPGGSTGPSAPQASPPHTQRTTAPSRVHPKDTQLQELSQYISVPILTEEEWDGLLELSPLFQVLRQVELQLRGRAKEAGLLKVGAHGRGRPFLDLLDAQLECEGELIPLDLRTLSPREVMVYQHGLFLLQAVHAHSQTPNVTLQVATSLPTNNYHHNAFRNSFFYQEAEHTLFVRRQRLQSVGGFSLLLLHCVSHIASGDMSPDTSPAFQRTFHMVLEVCLSELFLTRLGVPPPVREKSPEDTVGGGVFDDLHSQPALDQLMKRMQTPACMHLSEDLLQEHLKKWREVSVLQRIESLVQQQSLQDMRGGHSPAPPQRTVSAPIWPTLELRSSTVNLSM</sequence>
<evidence type="ECO:0000313" key="4">
    <source>
        <dbReference type="Proteomes" id="UP001152622"/>
    </source>
</evidence>
<keyword evidence="2" id="KW-0812">Transmembrane</keyword>
<evidence type="ECO:0000256" key="2">
    <source>
        <dbReference type="SAM" id="Phobius"/>
    </source>
</evidence>
<keyword evidence="4" id="KW-1185">Reference proteome</keyword>
<feature type="compositionally biased region" description="Basic and acidic residues" evidence="1">
    <location>
        <begin position="1"/>
        <end position="15"/>
    </location>
</feature>
<feature type="region of interest" description="Disordered" evidence="1">
    <location>
        <begin position="1"/>
        <end position="22"/>
    </location>
</feature>
<proteinExistence type="predicted"/>
<dbReference type="PANTHER" id="PTHR47236:SF5">
    <property type="entry name" value="GENE, 32742-RELATED"/>
    <property type="match status" value="1"/>
</dbReference>
<feature type="region of interest" description="Disordered" evidence="1">
    <location>
        <begin position="318"/>
        <end position="349"/>
    </location>
</feature>
<dbReference type="Proteomes" id="UP001152622">
    <property type="component" value="Chromosome 3"/>
</dbReference>
<evidence type="ECO:0000256" key="1">
    <source>
        <dbReference type="SAM" id="MobiDB-lite"/>
    </source>
</evidence>
<reference evidence="3" key="1">
    <citation type="journal article" date="2023" name="Science">
        <title>Genome structures resolve the early diversification of teleost fishes.</title>
        <authorList>
            <person name="Parey E."/>
            <person name="Louis A."/>
            <person name="Montfort J."/>
            <person name="Bouchez O."/>
            <person name="Roques C."/>
            <person name="Iampietro C."/>
            <person name="Lluch J."/>
            <person name="Castinel A."/>
            <person name="Donnadieu C."/>
            <person name="Desvignes T."/>
            <person name="Floi Bucao C."/>
            <person name="Jouanno E."/>
            <person name="Wen M."/>
            <person name="Mejri S."/>
            <person name="Dirks R."/>
            <person name="Jansen H."/>
            <person name="Henkel C."/>
            <person name="Chen W.J."/>
            <person name="Zahm M."/>
            <person name="Cabau C."/>
            <person name="Klopp C."/>
            <person name="Thompson A.W."/>
            <person name="Robinson-Rechavi M."/>
            <person name="Braasch I."/>
            <person name="Lecointre G."/>
            <person name="Bobe J."/>
            <person name="Postlethwait J.H."/>
            <person name="Berthelot C."/>
            <person name="Roest Crollius H."/>
            <person name="Guiguen Y."/>
        </authorList>
    </citation>
    <scope>NUCLEOTIDE SEQUENCE</scope>
    <source>
        <strain evidence="3">WJC10195</strain>
    </source>
</reference>